<evidence type="ECO:0000256" key="3">
    <source>
        <dbReference type="ARBA" id="ARBA00007171"/>
    </source>
</evidence>
<dbReference type="UniPathway" id="UPA00219"/>
<dbReference type="AlphaFoldDB" id="A0A150F4P9"/>
<dbReference type="SUPFAM" id="SSF56519">
    <property type="entry name" value="Penicillin binding protein dimerisation domain"/>
    <property type="match status" value="1"/>
</dbReference>
<dbReference type="Proteomes" id="UP000075430">
    <property type="component" value="Unassembled WGS sequence"/>
</dbReference>
<evidence type="ECO:0000256" key="2">
    <source>
        <dbReference type="ARBA" id="ARBA00004752"/>
    </source>
</evidence>
<dbReference type="PANTHER" id="PTHR30627">
    <property type="entry name" value="PEPTIDOGLYCAN D,D-TRANSPEPTIDASE"/>
    <property type="match status" value="1"/>
</dbReference>
<dbReference type="EMBL" id="LSBA01000036">
    <property type="protein sequence ID" value="KXZ15219.1"/>
    <property type="molecule type" value="Genomic_DNA"/>
</dbReference>
<dbReference type="InterPro" id="IPR036138">
    <property type="entry name" value="PBP_dimer_sf"/>
</dbReference>
<accession>A0A150F4P9</accession>
<dbReference type="Pfam" id="PF03717">
    <property type="entry name" value="PBP_dimer"/>
    <property type="match status" value="1"/>
</dbReference>
<comment type="catalytic activity">
    <reaction evidence="6">
        <text>Preferential cleavage: (Ac)2-L-Lys-D-Ala-|-D-Ala. Also transpeptidation of peptidyl-alanyl moieties that are N-acyl substituents of D-alanine.</text>
        <dbReference type="EC" id="3.4.16.4"/>
    </reaction>
</comment>
<dbReference type="InterPro" id="IPR001460">
    <property type="entry name" value="PCN-bd_Tpept"/>
</dbReference>
<evidence type="ECO:0000259" key="7">
    <source>
        <dbReference type="Pfam" id="PF00905"/>
    </source>
</evidence>
<evidence type="ECO:0000256" key="6">
    <source>
        <dbReference type="ARBA" id="ARBA00034000"/>
    </source>
</evidence>
<comment type="similarity">
    <text evidence="3">Belongs to the transpeptidase family.</text>
</comment>
<dbReference type="Pfam" id="PF00905">
    <property type="entry name" value="Transpeptidase"/>
    <property type="match status" value="1"/>
</dbReference>
<keyword evidence="5" id="KW-0472">Membrane</keyword>
<dbReference type="GO" id="GO:0071972">
    <property type="term" value="F:peptidoglycan L,D-transpeptidase activity"/>
    <property type="evidence" value="ECO:0007669"/>
    <property type="project" value="TreeGrafter"/>
</dbReference>
<dbReference type="GO" id="GO:0008658">
    <property type="term" value="F:penicillin binding"/>
    <property type="evidence" value="ECO:0007669"/>
    <property type="project" value="InterPro"/>
</dbReference>
<evidence type="ECO:0000313" key="9">
    <source>
        <dbReference type="EMBL" id="KXZ15219.1"/>
    </source>
</evidence>
<sequence length="584" mass="65333">MIVSKRLKTAVICFLLVFFFLLARLAEIQLFFTESFSKSNINLLQESVKQRTEEVLISDGRGSFLDRNGAELTGKKQPAVVLFPFLVTQDWPIKRVSAILGMKQEDLKQMLTEAKKPVILNGKKLKHLSKQSVSNINSLKYPGIYGVYMKDSKETNIAAHLLGVTNQDPELLKKKYPGRKELPITAKIGTSGMERTFDEFLLADHDTKLLYHVDGRGNPLFGMDVKYTAEANAFYPLQVKTTIDRNIQKAMEDVLKERGLKKGGAVLLDIEKSSVLGMVSKPDADVSKQQTLQNYMLMPIYPGSVFKTVIAAAAIERNAVKPSSSFNCSLNLYGEPGDDKGTLNFGESFAQSCNYTFTSLAEEMIKKDKSVIENMAEKLGLTQRAGWEGKLYREDDFRQLYNEKNGVIWGDQKDKTVKKAVAQTAIGQKNVKVTPLEVANMMATIARGGQKKQVKIADKIEYKNGTTMAAFKEQELKGKNIDKYTAQQLQKALREVVASPKGTGRRFQDLPYAVAGKSGTAQTGMFTKDKKTLYHKWFAGYFPADKPKYALVVLHMDTPGDKALTNTVFYDIVKKVHQNETNQT</sequence>
<evidence type="ECO:0000256" key="4">
    <source>
        <dbReference type="ARBA" id="ARBA00012448"/>
    </source>
</evidence>
<reference evidence="10" key="1">
    <citation type="submission" date="2016-02" db="EMBL/GenBank/DDBJ databases">
        <authorList>
            <person name="Dunlap C."/>
        </authorList>
    </citation>
    <scope>NUCLEOTIDE SEQUENCE [LARGE SCALE GENOMIC DNA]</scope>
    <source>
        <strain evidence="10">NRRL B-41092</strain>
    </source>
</reference>
<dbReference type="Gene3D" id="3.90.1310.10">
    <property type="entry name" value="Penicillin-binding protein 2a (Domain 2)"/>
    <property type="match status" value="1"/>
</dbReference>
<dbReference type="OrthoDB" id="2985542at2"/>
<protein>
    <recommendedName>
        <fullName evidence="4">serine-type D-Ala-D-Ala carboxypeptidase</fullName>
        <ecNumber evidence="4">3.4.16.4</ecNumber>
    </recommendedName>
</protein>
<proteinExistence type="inferred from homology"/>
<dbReference type="Gene3D" id="3.40.710.10">
    <property type="entry name" value="DD-peptidase/beta-lactamase superfamily"/>
    <property type="match status" value="1"/>
</dbReference>
<name>A0A150F4P9_9BACI</name>
<feature type="domain" description="Penicillin-binding protein dimerisation" evidence="8">
    <location>
        <begin position="60"/>
        <end position="219"/>
    </location>
</feature>
<feature type="domain" description="Penicillin-binding protein transpeptidase" evidence="7">
    <location>
        <begin position="263"/>
        <end position="573"/>
    </location>
</feature>
<comment type="subcellular location">
    <subcellularLocation>
        <location evidence="1">Membrane</location>
    </subcellularLocation>
</comment>
<gene>
    <name evidence="9" type="ORF">AXI58_02870</name>
</gene>
<dbReference type="GO" id="GO:0005886">
    <property type="term" value="C:plasma membrane"/>
    <property type="evidence" value="ECO:0007669"/>
    <property type="project" value="TreeGrafter"/>
</dbReference>
<keyword evidence="10" id="KW-1185">Reference proteome</keyword>
<comment type="pathway">
    <text evidence="2">Cell wall biogenesis; peptidoglycan biosynthesis.</text>
</comment>
<dbReference type="RefSeq" id="WP_061522881.1">
    <property type="nucleotide sequence ID" value="NZ_JARLZY010000006.1"/>
</dbReference>
<dbReference type="GO" id="GO:0071555">
    <property type="term" value="P:cell wall organization"/>
    <property type="evidence" value="ECO:0007669"/>
    <property type="project" value="TreeGrafter"/>
</dbReference>
<evidence type="ECO:0000256" key="5">
    <source>
        <dbReference type="ARBA" id="ARBA00023136"/>
    </source>
</evidence>
<dbReference type="GO" id="GO:0009252">
    <property type="term" value="P:peptidoglycan biosynthetic process"/>
    <property type="evidence" value="ECO:0007669"/>
    <property type="project" value="UniProtKB-UniPathway"/>
</dbReference>
<evidence type="ECO:0000259" key="8">
    <source>
        <dbReference type="Pfam" id="PF03717"/>
    </source>
</evidence>
<evidence type="ECO:0000256" key="1">
    <source>
        <dbReference type="ARBA" id="ARBA00004370"/>
    </source>
</evidence>
<dbReference type="GO" id="GO:0009002">
    <property type="term" value="F:serine-type D-Ala-D-Ala carboxypeptidase activity"/>
    <property type="evidence" value="ECO:0007669"/>
    <property type="project" value="UniProtKB-EC"/>
</dbReference>
<dbReference type="InterPro" id="IPR050515">
    <property type="entry name" value="Beta-lactam/transpept"/>
</dbReference>
<evidence type="ECO:0000313" key="10">
    <source>
        <dbReference type="Proteomes" id="UP000075430"/>
    </source>
</evidence>
<dbReference type="STRING" id="1793963.AXI58_02870"/>
<dbReference type="PANTHER" id="PTHR30627:SF24">
    <property type="entry name" value="PENICILLIN-BINDING PROTEIN 4B"/>
    <property type="match status" value="1"/>
</dbReference>
<dbReference type="SUPFAM" id="SSF56601">
    <property type="entry name" value="beta-lactamase/transpeptidase-like"/>
    <property type="match status" value="1"/>
</dbReference>
<dbReference type="InterPro" id="IPR012338">
    <property type="entry name" value="Beta-lactam/transpept-like"/>
</dbReference>
<comment type="caution">
    <text evidence="9">The sequence shown here is derived from an EMBL/GenBank/DDBJ whole genome shotgun (WGS) entry which is preliminary data.</text>
</comment>
<dbReference type="InterPro" id="IPR005311">
    <property type="entry name" value="PBP_dimer"/>
</dbReference>
<organism evidence="9 10">
    <name type="scientific">Bacillus nakamurai</name>
    <dbReference type="NCBI Taxonomy" id="1793963"/>
    <lineage>
        <taxon>Bacteria</taxon>
        <taxon>Bacillati</taxon>
        <taxon>Bacillota</taxon>
        <taxon>Bacilli</taxon>
        <taxon>Bacillales</taxon>
        <taxon>Bacillaceae</taxon>
        <taxon>Bacillus</taxon>
    </lineage>
</organism>
<dbReference type="EC" id="3.4.16.4" evidence="4"/>